<gene>
    <name evidence="10" type="ORF">EDC14_104734</name>
</gene>
<dbReference type="GO" id="GO:0016020">
    <property type="term" value="C:membrane"/>
    <property type="evidence" value="ECO:0007669"/>
    <property type="project" value="UniProtKB-SubCell"/>
</dbReference>
<feature type="domain" description="Cation efflux protein transmembrane" evidence="8">
    <location>
        <begin position="46"/>
        <end position="246"/>
    </location>
</feature>
<dbReference type="Pfam" id="PF01545">
    <property type="entry name" value="Cation_efflux"/>
    <property type="match status" value="1"/>
</dbReference>
<evidence type="ECO:0000256" key="2">
    <source>
        <dbReference type="ARBA" id="ARBA00008114"/>
    </source>
</evidence>
<dbReference type="SUPFAM" id="SSF160240">
    <property type="entry name" value="Cation efflux protein cytoplasmic domain-like"/>
    <property type="match status" value="3"/>
</dbReference>
<evidence type="ECO:0000256" key="5">
    <source>
        <dbReference type="ARBA" id="ARBA00022989"/>
    </source>
</evidence>
<dbReference type="AlphaFoldDB" id="A0A4R1QYC3"/>
<feature type="transmembrane region" description="Helical" evidence="7">
    <location>
        <begin position="12"/>
        <end position="31"/>
    </location>
</feature>
<dbReference type="Pfam" id="PF16916">
    <property type="entry name" value="ZT_dimer"/>
    <property type="match status" value="3"/>
</dbReference>
<protein>
    <submittedName>
        <fullName evidence="10">Cation diffusion facilitator family transporter</fullName>
    </submittedName>
</protein>
<keyword evidence="4 7" id="KW-0812">Transmembrane</keyword>
<dbReference type="SUPFAM" id="SSF161111">
    <property type="entry name" value="Cation efflux protein transmembrane domain-like"/>
    <property type="match status" value="1"/>
</dbReference>
<keyword evidence="5 7" id="KW-1133">Transmembrane helix</keyword>
<comment type="similarity">
    <text evidence="2">Belongs to the cation diffusion facilitator (CDF) transporter (TC 2.A.4) family.</text>
</comment>
<organism evidence="10 11">
    <name type="scientific">Hydrogenispora ethanolica</name>
    <dbReference type="NCBI Taxonomy" id="1082276"/>
    <lineage>
        <taxon>Bacteria</taxon>
        <taxon>Bacillati</taxon>
        <taxon>Bacillota</taxon>
        <taxon>Hydrogenispora</taxon>
    </lineage>
</organism>
<feature type="transmembrane region" description="Helical" evidence="7">
    <location>
        <begin position="184"/>
        <end position="205"/>
    </location>
</feature>
<name>A0A4R1QYC3_HYDET</name>
<dbReference type="InterPro" id="IPR036837">
    <property type="entry name" value="Cation_efflux_CTD_sf"/>
</dbReference>
<evidence type="ECO:0000256" key="6">
    <source>
        <dbReference type="ARBA" id="ARBA00023136"/>
    </source>
</evidence>
<dbReference type="InterPro" id="IPR027469">
    <property type="entry name" value="Cation_efflux_TMD_sf"/>
</dbReference>
<feature type="transmembrane region" description="Helical" evidence="7">
    <location>
        <begin position="112"/>
        <end position="130"/>
    </location>
</feature>
<evidence type="ECO:0000256" key="7">
    <source>
        <dbReference type="SAM" id="Phobius"/>
    </source>
</evidence>
<feature type="domain" description="Cation efflux protein cytoplasmic" evidence="9">
    <location>
        <begin position="255"/>
        <end position="321"/>
    </location>
</feature>
<dbReference type="EMBL" id="SLUN01000047">
    <property type="protein sequence ID" value="TCL57130.1"/>
    <property type="molecule type" value="Genomic_DNA"/>
</dbReference>
<dbReference type="InterPro" id="IPR058533">
    <property type="entry name" value="Cation_efflux_TM"/>
</dbReference>
<dbReference type="InterPro" id="IPR002524">
    <property type="entry name" value="Cation_efflux"/>
</dbReference>
<dbReference type="InterPro" id="IPR027470">
    <property type="entry name" value="Cation_efflux_CTD"/>
</dbReference>
<keyword evidence="6 7" id="KW-0472">Membrane</keyword>
<evidence type="ECO:0000313" key="10">
    <source>
        <dbReference type="EMBL" id="TCL57130.1"/>
    </source>
</evidence>
<dbReference type="InterPro" id="IPR050291">
    <property type="entry name" value="CDF_Transporter"/>
</dbReference>
<feature type="transmembrane region" description="Helical" evidence="7">
    <location>
        <begin position="70"/>
        <end position="91"/>
    </location>
</feature>
<dbReference type="GO" id="GO:0008324">
    <property type="term" value="F:monoatomic cation transmembrane transporter activity"/>
    <property type="evidence" value="ECO:0007669"/>
    <property type="project" value="InterPro"/>
</dbReference>
<evidence type="ECO:0000313" key="11">
    <source>
        <dbReference type="Proteomes" id="UP000295008"/>
    </source>
</evidence>
<evidence type="ECO:0000256" key="1">
    <source>
        <dbReference type="ARBA" id="ARBA00004141"/>
    </source>
</evidence>
<comment type="subcellular location">
    <subcellularLocation>
        <location evidence="1">Membrane</location>
        <topology evidence="1">Multi-pass membrane protein</topology>
    </subcellularLocation>
</comment>
<evidence type="ECO:0000259" key="9">
    <source>
        <dbReference type="Pfam" id="PF16916"/>
    </source>
</evidence>
<reference evidence="10 11" key="1">
    <citation type="submission" date="2019-03" db="EMBL/GenBank/DDBJ databases">
        <title>Genomic Encyclopedia of Type Strains, Phase IV (KMG-IV): sequencing the most valuable type-strain genomes for metagenomic binning, comparative biology and taxonomic classification.</title>
        <authorList>
            <person name="Goeker M."/>
        </authorList>
    </citation>
    <scope>NUCLEOTIDE SEQUENCE [LARGE SCALE GENOMIC DNA]</scope>
    <source>
        <strain evidence="10 11">LX-B</strain>
    </source>
</reference>
<dbReference type="Gene3D" id="3.30.70.1350">
    <property type="entry name" value="Cation efflux protein, cytoplasmic domain"/>
    <property type="match status" value="3"/>
</dbReference>
<feature type="transmembrane region" description="Helical" evidence="7">
    <location>
        <begin position="136"/>
        <end position="163"/>
    </location>
</feature>
<sequence length="502" mass="55497">MLKSMWGWARQGSGVIYPWDIIFVLRVILYLEGNGLSHEKQTVALSSVLAAIFLTGMKIVIGIYTGSLGILSEAAHSALDLGAAVITFFAVKISDKPADINHNYGHGKVESFSALIETLLLLVTCIWIIREAIQKLFFGGTLEISGSGWGIAVMLVSIIVDISRSRALKRAAQKYGSQALEADALHFGTDVWSSSVVIVGLIFVSLGDYLKLPFLHYADPITALGVCGIVIYVSLALGKRTIDVLLDAAPAGMPENIARIAQSVEGIKEVESVRIRPSGPTFFIDLQVGISKNESHRVVHALVENIQQQVQKEYPNSDVTVSTYPISPLEKEDREVYHTVKTIVDRFPKCTNIHNIHVFEISGKKRLAIHLEVKENLSLQESHNLSHEIGNLVQLSFADVEEVSVNFEYVKQQNIVAEDITADSQTLISEIDTLINRVPEKLNCHDVRVYRQGEKLTLFLHCELSGNYGTETIEKISNGISQRIRKLVSNVDDVFIHVEPMS</sequence>
<keyword evidence="11" id="KW-1185">Reference proteome</keyword>
<dbReference type="PANTHER" id="PTHR43840">
    <property type="entry name" value="MITOCHONDRIAL METAL TRANSPORTER 1-RELATED"/>
    <property type="match status" value="1"/>
</dbReference>
<keyword evidence="3" id="KW-0813">Transport</keyword>
<comment type="caution">
    <text evidence="10">The sequence shown here is derived from an EMBL/GenBank/DDBJ whole genome shotgun (WGS) entry which is preliminary data.</text>
</comment>
<proteinExistence type="inferred from homology"/>
<evidence type="ECO:0000259" key="8">
    <source>
        <dbReference type="Pfam" id="PF01545"/>
    </source>
</evidence>
<dbReference type="PANTHER" id="PTHR43840:SF15">
    <property type="entry name" value="MITOCHONDRIAL METAL TRANSPORTER 1-RELATED"/>
    <property type="match status" value="1"/>
</dbReference>
<evidence type="ECO:0000256" key="4">
    <source>
        <dbReference type="ARBA" id="ARBA00022692"/>
    </source>
</evidence>
<dbReference type="Proteomes" id="UP000295008">
    <property type="component" value="Unassembled WGS sequence"/>
</dbReference>
<dbReference type="Gene3D" id="1.20.1510.10">
    <property type="entry name" value="Cation efflux protein transmembrane domain"/>
    <property type="match status" value="1"/>
</dbReference>
<dbReference type="NCBIfam" id="TIGR01297">
    <property type="entry name" value="CDF"/>
    <property type="match status" value="1"/>
</dbReference>
<feature type="domain" description="Cation efflux protein cytoplasmic" evidence="9">
    <location>
        <begin position="334"/>
        <end position="408"/>
    </location>
</feature>
<feature type="transmembrane region" description="Helical" evidence="7">
    <location>
        <begin position="43"/>
        <end position="64"/>
    </location>
</feature>
<accession>A0A4R1QYC3</accession>
<evidence type="ECO:0000256" key="3">
    <source>
        <dbReference type="ARBA" id="ARBA00022448"/>
    </source>
</evidence>
<feature type="transmembrane region" description="Helical" evidence="7">
    <location>
        <begin position="217"/>
        <end position="237"/>
    </location>
</feature>
<feature type="domain" description="Cation efflux protein cytoplasmic" evidence="9">
    <location>
        <begin position="427"/>
        <end position="500"/>
    </location>
</feature>